<accession>A0A974DUI3</accession>
<protein>
    <submittedName>
        <fullName evidence="3">Uncharacterized protein</fullName>
    </submittedName>
</protein>
<feature type="coiled-coil region" evidence="1">
    <location>
        <begin position="56"/>
        <end position="90"/>
    </location>
</feature>
<dbReference type="AlphaFoldDB" id="A0A974DUI3"/>
<evidence type="ECO:0000313" key="4">
    <source>
        <dbReference type="Proteomes" id="UP000694892"/>
    </source>
</evidence>
<keyword evidence="1" id="KW-0175">Coiled coil</keyword>
<reference evidence="4" key="1">
    <citation type="journal article" date="2016" name="Nature">
        <title>Genome evolution in the allotetraploid frog Xenopus laevis.</title>
        <authorList>
            <person name="Session A.M."/>
            <person name="Uno Y."/>
            <person name="Kwon T."/>
            <person name="Chapman J.A."/>
            <person name="Toyoda A."/>
            <person name="Takahashi S."/>
            <person name="Fukui A."/>
            <person name="Hikosaka A."/>
            <person name="Suzuki A."/>
            <person name="Kondo M."/>
            <person name="van Heeringen S.J."/>
            <person name="Quigley I."/>
            <person name="Heinz S."/>
            <person name="Ogino H."/>
            <person name="Ochi H."/>
            <person name="Hellsten U."/>
            <person name="Lyons J.B."/>
            <person name="Simakov O."/>
            <person name="Putnam N."/>
            <person name="Stites J."/>
            <person name="Kuroki Y."/>
            <person name="Tanaka T."/>
            <person name="Michiue T."/>
            <person name="Watanabe M."/>
            <person name="Bogdanovic O."/>
            <person name="Lister R."/>
            <person name="Georgiou G."/>
            <person name="Paranjpe S.S."/>
            <person name="van Kruijsbergen I."/>
            <person name="Shu S."/>
            <person name="Carlson J."/>
            <person name="Kinoshita T."/>
            <person name="Ohta Y."/>
            <person name="Mawaribuchi S."/>
            <person name="Jenkins J."/>
            <person name="Grimwood J."/>
            <person name="Schmutz J."/>
            <person name="Mitros T."/>
            <person name="Mozaffari S.V."/>
            <person name="Suzuki Y."/>
            <person name="Haramoto Y."/>
            <person name="Yamamoto T.S."/>
            <person name="Takagi C."/>
            <person name="Heald R."/>
            <person name="Miller K."/>
            <person name="Haudenschild C."/>
            <person name="Kitzman J."/>
            <person name="Nakayama T."/>
            <person name="Izutsu Y."/>
            <person name="Robert J."/>
            <person name="Fortriede J."/>
            <person name="Burns K."/>
            <person name="Lotay V."/>
            <person name="Karimi K."/>
            <person name="Yasuoka Y."/>
            <person name="Dichmann D.S."/>
            <person name="Flajnik M.F."/>
            <person name="Houston D.W."/>
            <person name="Shendure J."/>
            <person name="DuPasquier L."/>
            <person name="Vize P.D."/>
            <person name="Zorn A.M."/>
            <person name="Ito M."/>
            <person name="Marcotte E.M."/>
            <person name="Wallingford J.B."/>
            <person name="Ito Y."/>
            <person name="Asashima M."/>
            <person name="Ueno N."/>
            <person name="Matsuda Y."/>
            <person name="Veenstra G.J."/>
            <person name="Fujiyama A."/>
            <person name="Harland R.M."/>
            <person name="Taira M."/>
            <person name="Rokhsar D.S."/>
        </authorList>
    </citation>
    <scope>NUCLEOTIDE SEQUENCE [LARGE SCALE GENOMIC DNA]</scope>
    <source>
        <strain evidence="4">J</strain>
    </source>
</reference>
<proteinExistence type="predicted"/>
<feature type="compositionally biased region" description="Polar residues" evidence="2">
    <location>
        <begin position="241"/>
        <end position="252"/>
    </location>
</feature>
<feature type="region of interest" description="Disordered" evidence="2">
    <location>
        <begin position="1"/>
        <end position="20"/>
    </location>
</feature>
<feature type="compositionally biased region" description="Polar residues" evidence="2">
    <location>
        <begin position="209"/>
        <end position="218"/>
    </location>
</feature>
<organism evidence="3 4">
    <name type="scientific">Xenopus laevis</name>
    <name type="common">African clawed frog</name>
    <dbReference type="NCBI Taxonomy" id="8355"/>
    <lineage>
        <taxon>Eukaryota</taxon>
        <taxon>Metazoa</taxon>
        <taxon>Chordata</taxon>
        <taxon>Craniata</taxon>
        <taxon>Vertebrata</taxon>
        <taxon>Euteleostomi</taxon>
        <taxon>Amphibia</taxon>
        <taxon>Batrachia</taxon>
        <taxon>Anura</taxon>
        <taxon>Pipoidea</taxon>
        <taxon>Pipidae</taxon>
        <taxon>Xenopodinae</taxon>
        <taxon>Xenopus</taxon>
        <taxon>Xenopus</taxon>
    </lineage>
</organism>
<feature type="region of interest" description="Disordered" evidence="2">
    <location>
        <begin position="204"/>
        <end position="252"/>
    </location>
</feature>
<dbReference type="EMBL" id="CM004467">
    <property type="protein sequence ID" value="OCT98203.1"/>
    <property type="molecule type" value="Genomic_DNA"/>
</dbReference>
<name>A0A974DUI3_XENLA</name>
<sequence>MADSHEESTNPQCNPEHNSEVSGNIVGIMQLMTQMPSKTDLQNWGTELKHAIKTETAVLKQEITTVHDTLEELEERVAQAEMATESNNLRRHTEDLENRSRWCNICIRVVSETVLNKELRDLATKLFTEVLNCKDPPKIEIERIHLYNNAVLKPLTNVLREQTHKGGKTYALRYPSDITLFCQQLDIRPPELHDWRNYVLGTPEDEVADSTQGTSANQKPRVDSTPPKQWRKRYTAHSLARQPNTPLSKRQS</sequence>
<feature type="compositionally biased region" description="Polar residues" evidence="2">
    <location>
        <begin position="9"/>
        <end position="20"/>
    </location>
</feature>
<evidence type="ECO:0000256" key="1">
    <source>
        <dbReference type="SAM" id="Coils"/>
    </source>
</evidence>
<gene>
    <name evidence="3" type="ORF">XELAEV_18010434mg</name>
</gene>
<evidence type="ECO:0000313" key="3">
    <source>
        <dbReference type="EMBL" id="OCT98203.1"/>
    </source>
</evidence>
<dbReference type="Proteomes" id="UP000694892">
    <property type="component" value="Chromosome 1S"/>
</dbReference>
<evidence type="ECO:0000256" key="2">
    <source>
        <dbReference type="SAM" id="MobiDB-lite"/>
    </source>
</evidence>